<sequence>MELTKLHVISDFVSPVVRVPQVYNSLWKWGALILALIATFTSISTRIKHIIIRVRSIKRSSSKQLLQCFDDDFDFSDDEDDVDLSSTPSDDDESGDDDSVDGGDEPELRRDCFSWSDFSAGNSVVKLWDSFGLNLDFQDSSESENPTWALDGDLKISEFFAGKRNIPAAGKSLPAVVYVADMSDHDRLVLGAYDRRISNDIPVVKWGPIAGGELRRRGLRNVTSPLNNLTESDVETWWDADAVIVN</sequence>
<dbReference type="PANTHER" id="PTHR36715">
    <property type="entry name" value="BNAANNG41370D PROTEIN"/>
    <property type="match status" value="1"/>
</dbReference>
<dbReference type="EMBL" id="CP093351">
    <property type="protein sequence ID" value="WOH15500.1"/>
    <property type="molecule type" value="Genomic_DNA"/>
</dbReference>
<dbReference type="AlphaFoldDB" id="A0AAF1BDK9"/>
<evidence type="ECO:0000256" key="1">
    <source>
        <dbReference type="SAM" id="MobiDB-lite"/>
    </source>
</evidence>
<gene>
    <name evidence="2" type="ORF">DCAR_0935041</name>
</gene>
<dbReference type="Proteomes" id="UP000077755">
    <property type="component" value="Chromosome 9"/>
</dbReference>
<feature type="compositionally biased region" description="Acidic residues" evidence="1">
    <location>
        <begin position="79"/>
        <end position="105"/>
    </location>
</feature>
<name>A0AAF1BDK9_DAUCS</name>
<dbReference type="KEGG" id="dcr:108201460"/>
<reference evidence="2" key="2">
    <citation type="submission" date="2022-03" db="EMBL/GenBank/DDBJ databases">
        <title>Draft title - Genomic analysis of global carrot germplasm unveils the trajectory of domestication and the origin of high carotenoid orange carrot.</title>
        <authorList>
            <person name="Iorizzo M."/>
            <person name="Ellison S."/>
            <person name="Senalik D."/>
            <person name="Macko-Podgorni A."/>
            <person name="Grzebelus D."/>
            <person name="Bostan H."/>
            <person name="Rolling W."/>
            <person name="Curaba J."/>
            <person name="Simon P."/>
        </authorList>
    </citation>
    <scope>NUCLEOTIDE SEQUENCE</scope>
    <source>
        <tissue evidence="2">Leaf</tissue>
    </source>
</reference>
<evidence type="ECO:0000313" key="3">
    <source>
        <dbReference type="Proteomes" id="UP000077755"/>
    </source>
</evidence>
<feature type="region of interest" description="Disordered" evidence="1">
    <location>
        <begin position="79"/>
        <end position="106"/>
    </location>
</feature>
<reference evidence="2" key="1">
    <citation type="journal article" date="2016" name="Nat. Genet.">
        <title>A high-quality carrot genome assembly provides new insights into carotenoid accumulation and asterid genome evolution.</title>
        <authorList>
            <person name="Iorizzo M."/>
            <person name="Ellison S."/>
            <person name="Senalik D."/>
            <person name="Zeng P."/>
            <person name="Satapoomin P."/>
            <person name="Huang J."/>
            <person name="Bowman M."/>
            <person name="Iovene M."/>
            <person name="Sanseverino W."/>
            <person name="Cavagnaro P."/>
            <person name="Yildiz M."/>
            <person name="Macko-Podgorni A."/>
            <person name="Moranska E."/>
            <person name="Grzebelus E."/>
            <person name="Grzebelus D."/>
            <person name="Ashrafi H."/>
            <person name="Zheng Z."/>
            <person name="Cheng S."/>
            <person name="Spooner D."/>
            <person name="Van Deynze A."/>
            <person name="Simon P."/>
        </authorList>
    </citation>
    <scope>NUCLEOTIDE SEQUENCE</scope>
    <source>
        <tissue evidence="2">Leaf</tissue>
    </source>
</reference>
<evidence type="ECO:0000313" key="2">
    <source>
        <dbReference type="EMBL" id="WOH15500.1"/>
    </source>
</evidence>
<proteinExistence type="predicted"/>
<protein>
    <submittedName>
        <fullName evidence="2">Uncharacterized protein</fullName>
    </submittedName>
</protein>
<organism evidence="2 3">
    <name type="scientific">Daucus carota subsp. sativus</name>
    <name type="common">Carrot</name>
    <dbReference type="NCBI Taxonomy" id="79200"/>
    <lineage>
        <taxon>Eukaryota</taxon>
        <taxon>Viridiplantae</taxon>
        <taxon>Streptophyta</taxon>
        <taxon>Embryophyta</taxon>
        <taxon>Tracheophyta</taxon>
        <taxon>Spermatophyta</taxon>
        <taxon>Magnoliopsida</taxon>
        <taxon>eudicotyledons</taxon>
        <taxon>Gunneridae</taxon>
        <taxon>Pentapetalae</taxon>
        <taxon>asterids</taxon>
        <taxon>campanulids</taxon>
        <taxon>Apiales</taxon>
        <taxon>Apiaceae</taxon>
        <taxon>Apioideae</taxon>
        <taxon>Scandiceae</taxon>
        <taxon>Daucinae</taxon>
        <taxon>Daucus</taxon>
        <taxon>Daucus sect. Daucus</taxon>
    </lineage>
</organism>
<dbReference type="PANTHER" id="PTHR36715:SF1">
    <property type="entry name" value="PROTEIN, PUTATIVE-RELATED"/>
    <property type="match status" value="1"/>
</dbReference>
<keyword evidence="3" id="KW-1185">Reference proteome</keyword>
<accession>A0AAF1BDK9</accession>